<gene>
    <name evidence="1" type="ORF">SAMN04488026_11365</name>
</gene>
<sequence length="448" mass="50262">MGTRNDLDGLIGFVGSDDLWRERLADVMDEHLLPAMEEFEVDFEELGDILGETWPMVLWGAAFEDFLGRFYEPDGQNFVDVYLKRKGGSETDSNRAYIEGLRDAPVSLYEVSKIEPGKSMLVRDLLTGSAPVMVREKSATRMLKPWDRIAVRVVPQGDHHVISGALLPFTPDASDLLAEVLRDALNLGKRKKLRLSADQLRQCAPLFSNAWLFESLPGALDPEPMQLANAEGDELLFHDLRFPFAKGVVQKDVMTRLAEMPAIQPAGPKAWNWLAPEDERNNRPTGGLVVAQMNSGNTVLGTLELKGKALILSVNSASRAERGEILIMESLKDLLKRPLSAIQTVDQVMANRDQIDNGSDEEEIPPDIARQIIHQQLDQHYRDTLNQPIPALGGKTPRQSVRSAAGRKKVVEWLKLIENRSANRAGTPLADYDFRWIWEELGLERERR</sequence>
<dbReference type="RefSeq" id="WP_093164890.1">
    <property type="nucleotide sequence ID" value="NZ_FNEK01000136.1"/>
</dbReference>
<dbReference type="Pfam" id="PF25948">
    <property type="entry name" value="DUF7986"/>
    <property type="match status" value="1"/>
</dbReference>
<dbReference type="STRING" id="571298.SAMN04488026_11365"/>
<keyword evidence="2" id="KW-1185">Reference proteome</keyword>
<evidence type="ECO:0000313" key="1">
    <source>
        <dbReference type="EMBL" id="SDL95061.1"/>
    </source>
</evidence>
<dbReference type="Proteomes" id="UP000199382">
    <property type="component" value="Unassembled WGS sequence"/>
</dbReference>
<reference evidence="1 2" key="1">
    <citation type="submission" date="2016-10" db="EMBL/GenBank/DDBJ databases">
        <authorList>
            <person name="de Groot N.N."/>
        </authorList>
    </citation>
    <scope>NUCLEOTIDE SEQUENCE [LARGE SCALE GENOMIC DNA]</scope>
    <source>
        <strain evidence="1 2">DSM 25294</strain>
    </source>
</reference>
<proteinExistence type="predicted"/>
<accession>A0A1G9P981</accession>
<evidence type="ECO:0008006" key="3">
    <source>
        <dbReference type="Google" id="ProtNLM"/>
    </source>
</evidence>
<dbReference type="OrthoDB" id="8039031at2"/>
<evidence type="ECO:0000313" key="2">
    <source>
        <dbReference type="Proteomes" id="UP000199382"/>
    </source>
</evidence>
<protein>
    <recommendedName>
        <fullName evidence="3">Antitoxin Xre/MbcA/ParS-like toxin-binding domain-containing protein</fullName>
    </recommendedName>
</protein>
<dbReference type="InterPro" id="IPR058292">
    <property type="entry name" value="DUF7986"/>
</dbReference>
<dbReference type="EMBL" id="FNEK01000136">
    <property type="protein sequence ID" value="SDL95061.1"/>
    <property type="molecule type" value="Genomic_DNA"/>
</dbReference>
<name>A0A1G9P981_9RHOB</name>
<dbReference type="AlphaFoldDB" id="A0A1G9P981"/>
<organism evidence="1 2">
    <name type="scientific">Aliiruegeria lutimaris</name>
    <dbReference type="NCBI Taxonomy" id="571298"/>
    <lineage>
        <taxon>Bacteria</taxon>
        <taxon>Pseudomonadati</taxon>
        <taxon>Pseudomonadota</taxon>
        <taxon>Alphaproteobacteria</taxon>
        <taxon>Rhodobacterales</taxon>
        <taxon>Roseobacteraceae</taxon>
        <taxon>Aliiruegeria</taxon>
    </lineage>
</organism>